<dbReference type="InterPro" id="IPR000997">
    <property type="entry name" value="Cholinesterase"/>
</dbReference>
<dbReference type="OrthoDB" id="408631at2759"/>
<feature type="domain" description="Carboxylesterase type B" evidence="4">
    <location>
        <begin position="173"/>
        <end position="627"/>
    </location>
</feature>
<evidence type="ECO:0000313" key="6">
    <source>
        <dbReference type="Proteomes" id="UP000566819"/>
    </source>
</evidence>
<reference evidence="5 6" key="1">
    <citation type="submission" date="2020-03" db="EMBL/GenBank/DDBJ databases">
        <title>Draft Genome Sequence of Cudoniella acicularis.</title>
        <authorList>
            <person name="Buettner E."/>
            <person name="Kellner H."/>
        </authorList>
    </citation>
    <scope>NUCLEOTIDE SEQUENCE [LARGE SCALE GENOMIC DNA]</scope>
    <source>
        <strain evidence="5 6">DSM 108380</strain>
    </source>
</reference>
<dbReference type="SUPFAM" id="SSF53474">
    <property type="entry name" value="alpha/beta-Hydrolases"/>
    <property type="match status" value="1"/>
</dbReference>
<evidence type="ECO:0000256" key="3">
    <source>
        <dbReference type="RuleBase" id="RU361235"/>
    </source>
</evidence>
<dbReference type="PANTHER" id="PTHR43142:SF3">
    <property type="entry name" value="PUTATIVE (AFU_ORTHOLOGUE AFUA_3G09070)-RELATED"/>
    <property type="match status" value="1"/>
</dbReference>
<evidence type="ECO:0000256" key="1">
    <source>
        <dbReference type="ARBA" id="ARBA00005964"/>
    </source>
</evidence>
<gene>
    <name evidence="5" type="ORF">G7Y89_g9357</name>
</gene>
<keyword evidence="3" id="KW-0732">Signal</keyword>
<feature type="chain" id="PRO_5034749728" description="Carboxylic ester hydrolase" evidence="3">
    <location>
        <begin position="19"/>
        <end position="690"/>
    </location>
</feature>
<dbReference type="Proteomes" id="UP000566819">
    <property type="component" value="Unassembled WGS sequence"/>
</dbReference>
<organism evidence="5 6">
    <name type="scientific">Cudoniella acicularis</name>
    <dbReference type="NCBI Taxonomy" id="354080"/>
    <lineage>
        <taxon>Eukaryota</taxon>
        <taxon>Fungi</taxon>
        <taxon>Dikarya</taxon>
        <taxon>Ascomycota</taxon>
        <taxon>Pezizomycotina</taxon>
        <taxon>Leotiomycetes</taxon>
        <taxon>Helotiales</taxon>
        <taxon>Tricladiaceae</taxon>
        <taxon>Cudoniella</taxon>
    </lineage>
</organism>
<dbReference type="PANTHER" id="PTHR43142">
    <property type="entry name" value="CARBOXYLIC ESTER HYDROLASE"/>
    <property type="match status" value="1"/>
</dbReference>
<keyword evidence="2 3" id="KW-0378">Hydrolase</keyword>
<evidence type="ECO:0000313" key="5">
    <source>
        <dbReference type="EMBL" id="KAF4628794.1"/>
    </source>
</evidence>
<evidence type="ECO:0000259" key="4">
    <source>
        <dbReference type="Pfam" id="PF00135"/>
    </source>
</evidence>
<dbReference type="Pfam" id="PF00135">
    <property type="entry name" value="COesterase"/>
    <property type="match status" value="1"/>
</dbReference>
<dbReference type="PROSITE" id="PS00122">
    <property type="entry name" value="CARBOXYLESTERASE_B_1"/>
    <property type="match status" value="1"/>
</dbReference>
<dbReference type="PRINTS" id="PR00878">
    <property type="entry name" value="CHOLNESTRASE"/>
</dbReference>
<feature type="signal peptide" evidence="3">
    <location>
        <begin position="1"/>
        <end position="18"/>
    </location>
</feature>
<dbReference type="EC" id="3.1.1.-" evidence="3"/>
<dbReference type="EMBL" id="JAAMPI010000761">
    <property type="protein sequence ID" value="KAF4628794.1"/>
    <property type="molecule type" value="Genomic_DNA"/>
</dbReference>
<name>A0A8H4RHL4_9HELO</name>
<dbReference type="PROSITE" id="PS00941">
    <property type="entry name" value="CARBOXYLESTERASE_B_2"/>
    <property type="match status" value="1"/>
</dbReference>
<sequence length="690" mass="74794">MPFKWVVVILTIVQLTHSISSPNAIGSDLTILISNDILGPQSPSADSGVILLSPRSQVSADSACKVLGETLWAPELQTASIQSNLDYLTFEGKYSADQQYWIASNATAIRAIDGKGHISDYTTFSPGLRLPALCTQSAPFSNISVQDDSQRWQVTVHSNNEYITGFRDRLSFRFLGVRYAPQPKRFTYSTPYTGTGGNVSATSYGSQCIQAGSGSDGSEDCLFLNIWTPYLPAHGRGGENLRPVMLWIHGGGFTSGTANDPTFDGANLASRGDVVLVAMNYRLSTLGFLALDDGVTNGNYGLADQINALEWVRTNIKDFGGDPDRITIFGQSAGAASVRAILASPKARGKYKAAIPMSNLGGGGYGTTYSSWLTIDEGMSTAGKQILEATNCSSAASTVDCLRALPASILQTLSTVARYLVMDGTYLTSLGLDLTKAQDSLSDVHLLQGMMRDDGGAISSYIQTANVSQAIASNALLSGFNTSVVTESGLFPVPEGSNATLNVFNVTARVATDSLFRCIEQAAAYAGELNNVFAPNSYFYEFTRSYQTINWSPNAPVCEAPKTPTHPNGDPEQEYFKCHSGELYYVFGNILRMGYPLRDENDLPFEQFILDSWTSFARSYNPNPDKGLLKARGYNYTSLQLEIAGQWAPISKSDIVRFPMRQLQWPSKQAAFRDVDQCAALGWPLDLYVT</sequence>
<comment type="similarity">
    <text evidence="1 3">Belongs to the type-B carboxylesterase/lipase family.</text>
</comment>
<protein>
    <recommendedName>
        <fullName evidence="3">Carboxylic ester hydrolase</fullName>
        <ecNumber evidence="3">3.1.1.-</ecNumber>
    </recommendedName>
</protein>
<dbReference type="InterPro" id="IPR002018">
    <property type="entry name" value="CarbesteraseB"/>
</dbReference>
<dbReference type="InterPro" id="IPR029058">
    <property type="entry name" value="AB_hydrolase_fold"/>
</dbReference>
<dbReference type="InterPro" id="IPR019826">
    <property type="entry name" value="Carboxylesterase_B_AS"/>
</dbReference>
<accession>A0A8H4RHL4</accession>
<evidence type="ECO:0000256" key="2">
    <source>
        <dbReference type="ARBA" id="ARBA00022801"/>
    </source>
</evidence>
<dbReference type="Gene3D" id="3.40.50.1820">
    <property type="entry name" value="alpha/beta hydrolase"/>
    <property type="match status" value="1"/>
</dbReference>
<dbReference type="GO" id="GO:0004104">
    <property type="term" value="F:cholinesterase activity"/>
    <property type="evidence" value="ECO:0007669"/>
    <property type="project" value="InterPro"/>
</dbReference>
<comment type="caution">
    <text evidence="5">The sequence shown here is derived from an EMBL/GenBank/DDBJ whole genome shotgun (WGS) entry which is preliminary data.</text>
</comment>
<keyword evidence="6" id="KW-1185">Reference proteome</keyword>
<proteinExistence type="inferred from homology"/>
<dbReference type="AlphaFoldDB" id="A0A8H4RHL4"/>
<dbReference type="InterPro" id="IPR019819">
    <property type="entry name" value="Carboxylesterase_B_CS"/>
</dbReference>